<accession>D9WDH8</accession>
<dbReference type="EMBL" id="GG657754">
    <property type="protein sequence ID" value="EFL27185.1"/>
    <property type="molecule type" value="Genomic_DNA"/>
</dbReference>
<keyword evidence="1" id="KW-0472">Membrane</keyword>
<keyword evidence="1" id="KW-1133">Transmembrane helix</keyword>
<organism evidence="2 3">
    <name type="scientific">Streptomyces himastatinicus ATCC 53653</name>
    <dbReference type="NCBI Taxonomy" id="457427"/>
    <lineage>
        <taxon>Bacteria</taxon>
        <taxon>Bacillati</taxon>
        <taxon>Actinomycetota</taxon>
        <taxon>Actinomycetes</taxon>
        <taxon>Kitasatosporales</taxon>
        <taxon>Streptomycetaceae</taxon>
        <taxon>Streptomyces</taxon>
        <taxon>Streptomyces violaceusniger group</taxon>
    </lineage>
</organism>
<feature type="transmembrane region" description="Helical" evidence="1">
    <location>
        <begin position="50"/>
        <end position="69"/>
    </location>
</feature>
<evidence type="ECO:0000313" key="2">
    <source>
        <dbReference type="EMBL" id="EFL27185.1"/>
    </source>
</evidence>
<name>D9WDH8_9ACTN</name>
<proteinExistence type="predicted"/>
<reference evidence="2 3" key="1">
    <citation type="submission" date="2009-02" db="EMBL/GenBank/DDBJ databases">
        <title>Annotation of Streptomyces hygroscopicus strain ATCC 53653.</title>
        <authorList>
            <consortium name="The Broad Institute Genome Sequencing Platform"/>
            <consortium name="Broad Institute Microbial Sequencing Center"/>
            <person name="Fischbach M."/>
            <person name="Godfrey P."/>
            <person name="Ward D."/>
            <person name="Young S."/>
            <person name="Zeng Q."/>
            <person name="Koehrsen M."/>
            <person name="Alvarado L."/>
            <person name="Berlin A.M."/>
            <person name="Bochicchio J."/>
            <person name="Borenstein D."/>
            <person name="Chapman S.B."/>
            <person name="Chen Z."/>
            <person name="Engels R."/>
            <person name="Freedman E."/>
            <person name="Gellesch M."/>
            <person name="Goldberg J."/>
            <person name="Griggs A."/>
            <person name="Gujja S."/>
            <person name="Heilman E.R."/>
            <person name="Heiman D.I."/>
            <person name="Hepburn T.A."/>
            <person name="Howarth C."/>
            <person name="Jen D."/>
            <person name="Larson L."/>
            <person name="Lewis B."/>
            <person name="Mehta T."/>
            <person name="Park D."/>
            <person name="Pearson M."/>
            <person name="Richards J."/>
            <person name="Roberts A."/>
            <person name="Saif S."/>
            <person name="Shea T.D."/>
            <person name="Shenoy N."/>
            <person name="Sisk P."/>
            <person name="Stolte C."/>
            <person name="Sykes S.N."/>
            <person name="Thomson T."/>
            <person name="Walk T."/>
            <person name="White J."/>
            <person name="Yandava C."/>
            <person name="Straight P."/>
            <person name="Clardy J."/>
            <person name="Hung D."/>
            <person name="Kolter R."/>
            <person name="Mekalanos J."/>
            <person name="Walker S."/>
            <person name="Walsh C.T."/>
            <person name="Wieland-Brown L.C."/>
            <person name="Haas B."/>
            <person name="Nusbaum C."/>
            <person name="Birren B."/>
        </authorList>
    </citation>
    <scope>NUCLEOTIDE SEQUENCE [LARGE SCALE GENOMIC DNA]</scope>
    <source>
        <strain evidence="2 3">ATCC 53653</strain>
    </source>
</reference>
<dbReference type="AlphaFoldDB" id="D9WDH8"/>
<evidence type="ECO:0000256" key="1">
    <source>
        <dbReference type="SAM" id="Phobius"/>
    </source>
</evidence>
<dbReference type="HOGENOM" id="CLU_180858_0_0_11"/>
<dbReference type="Proteomes" id="UP000003963">
    <property type="component" value="Unassembled WGS sequence"/>
</dbReference>
<gene>
    <name evidence="2" type="ORF">SSOG_06899</name>
</gene>
<keyword evidence="3" id="KW-1185">Reference proteome</keyword>
<sequence length="100" mass="10459">MDHRMGTGPPAPYRRTIRSSVVPRPEAIPMSARIPTRPANPADGGVDVRLPWWALALPALAFAALLLLLTGPSDAQAAGGSGALSQFLELVRQTLGHLGA</sequence>
<dbReference type="STRING" id="457427.SSOG_06899"/>
<evidence type="ECO:0000313" key="3">
    <source>
        <dbReference type="Proteomes" id="UP000003963"/>
    </source>
</evidence>
<keyword evidence="1" id="KW-0812">Transmembrane</keyword>
<protein>
    <submittedName>
        <fullName evidence="2">Putative membrane protein</fullName>
    </submittedName>
</protein>